<organism evidence="1 2">
    <name type="scientific">Reticulomyxa filosa</name>
    <dbReference type="NCBI Taxonomy" id="46433"/>
    <lineage>
        <taxon>Eukaryota</taxon>
        <taxon>Sar</taxon>
        <taxon>Rhizaria</taxon>
        <taxon>Retaria</taxon>
        <taxon>Foraminifera</taxon>
        <taxon>Monothalamids</taxon>
        <taxon>Reticulomyxidae</taxon>
        <taxon>Reticulomyxa</taxon>
    </lineage>
</organism>
<dbReference type="Proteomes" id="UP000023152">
    <property type="component" value="Unassembled WGS sequence"/>
</dbReference>
<reference evidence="1 2" key="1">
    <citation type="journal article" date="2013" name="Curr. Biol.">
        <title>The Genome of the Foraminiferan Reticulomyxa filosa.</title>
        <authorList>
            <person name="Glockner G."/>
            <person name="Hulsmann N."/>
            <person name="Schleicher M."/>
            <person name="Noegel A.A."/>
            <person name="Eichinger L."/>
            <person name="Gallinger C."/>
            <person name="Pawlowski J."/>
            <person name="Sierra R."/>
            <person name="Euteneuer U."/>
            <person name="Pillet L."/>
            <person name="Moustafa A."/>
            <person name="Platzer M."/>
            <person name="Groth M."/>
            <person name="Szafranski K."/>
            <person name="Schliwa M."/>
        </authorList>
    </citation>
    <scope>NUCLEOTIDE SEQUENCE [LARGE SCALE GENOMIC DNA]</scope>
</reference>
<dbReference type="EMBL" id="ASPP01024546">
    <property type="protein sequence ID" value="ETO08926.1"/>
    <property type="molecule type" value="Genomic_DNA"/>
</dbReference>
<accession>X6M5N9</accession>
<gene>
    <name evidence="1" type="ORF">RFI_28460</name>
</gene>
<protein>
    <submittedName>
        <fullName evidence="1">Uncharacterized protein</fullName>
    </submittedName>
</protein>
<comment type="caution">
    <text evidence="1">The sequence shown here is derived from an EMBL/GenBank/DDBJ whole genome shotgun (WGS) entry which is preliminary data.</text>
</comment>
<keyword evidence="2" id="KW-1185">Reference proteome</keyword>
<evidence type="ECO:0000313" key="1">
    <source>
        <dbReference type="EMBL" id="ETO08926.1"/>
    </source>
</evidence>
<evidence type="ECO:0000313" key="2">
    <source>
        <dbReference type="Proteomes" id="UP000023152"/>
    </source>
</evidence>
<sequence length="187" mass="22275">MIHEFGRKGRIYWWLDIFLKDQIDQVALNGIGRIFKSSIVDIYTSDEKQMEMQLSLMQKVCIKFHCGHKNEKYEIEIEEVYHVKYLCLIIDQQMTFQQHINYVYSKALKKLGYLTLLRSYKGIRPILSMYNPRNHPMIICELRHPSSIKIRSTKSKWQGERVLILSDFKFAVDAIYNNSKIYNFPIA</sequence>
<name>X6M5N9_RETFI</name>
<proteinExistence type="predicted"/>
<dbReference type="AlphaFoldDB" id="X6M5N9"/>